<dbReference type="AlphaFoldDB" id="A0A7C9TK58"/>
<protein>
    <recommendedName>
        <fullName evidence="3">VanZ family protein</fullName>
    </recommendedName>
</protein>
<evidence type="ECO:0008006" key="3">
    <source>
        <dbReference type="Google" id="ProtNLM"/>
    </source>
</evidence>
<dbReference type="NCBIfam" id="NF037970">
    <property type="entry name" value="vanZ_1"/>
    <property type="match status" value="1"/>
</dbReference>
<name>A0A7C9TK58_9BURK</name>
<proteinExistence type="predicted"/>
<comment type="caution">
    <text evidence="1">The sequence shown here is derived from an EMBL/GenBank/DDBJ whole genome shotgun (WGS) entry which is preliminary data.</text>
</comment>
<keyword evidence="2" id="KW-1185">Reference proteome</keyword>
<dbReference type="Proteomes" id="UP000484255">
    <property type="component" value="Unassembled WGS sequence"/>
</dbReference>
<gene>
    <name evidence="1" type="ORF">G3A44_10535</name>
</gene>
<sequence length="61" mass="6439">MARRCGWPAPRVLAVLLAYGVAIEVGQAFTPGRDPSLGDVLADAVGLALGVWRWPPVRPAT</sequence>
<organism evidence="1 2">
    <name type="scientific">Ideonella livida</name>
    <dbReference type="NCBI Taxonomy" id="2707176"/>
    <lineage>
        <taxon>Bacteria</taxon>
        <taxon>Pseudomonadati</taxon>
        <taxon>Pseudomonadota</taxon>
        <taxon>Betaproteobacteria</taxon>
        <taxon>Burkholderiales</taxon>
        <taxon>Sphaerotilaceae</taxon>
        <taxon>Ideonella</taxon>
    </lineage>
</organism>
<evidence type="ECO:0000313" key="2">
    <source>
        <dbReference type="Proteomes" id="UP000484255"/>
    </source>
</evidence>
<dbReference type="EMBL" id="JAAGOH010000010">
    <property type="protein sequence ID" value="NDY91622.1"/>
    <property type="molecule type" value="Genomic_DNA"/>
</dbReference>
<reference evidence="1 2" key="1">
    <citation type="submission" date="2020-02" db="EMBL/GenBank/DDBJ databases">
        <title>Ideonella bacterium strain TBM-1.</title>
        <authorList>
            <person name="Chen W.-M."/>
        </authorList>
    </citation>
    <scope>NUCLEOTIDE SEQUENCE [LARGE SCALE GENOMIC DNA]</scope>
    <source>
        <strain evidence="1 2">TBM-1</strain>
    </source>
</reference>
<accession>A0A7C9TK58</accession>
<evidence type="ECO:0000313" key="1">
    <source>
        <dbReference type="EMBL" id="NDY91622.1"/>
    </source>
</evidence>